<comment type="caution">
    <text evidence="3">The sequence shown here is derived from an EMBL/GenBank/DDBJ whole genome shotgun (WGS) entry which is preliminary data.</text>
</comment>
<dbReference type="RefSeq" id="WP_159745092.1">
    <property type="nucleotide sequence ID" value="NZ_BLIR01000001.1"/>
</dbReference>
<reference evidence="3 4" key="1">
    <citation type="submission" date="2019-12" db="EMBL/GenBank/DDBJ databases">
        <title>Whole genome shotgun sequence of Streptomyces tubercidicus NBRC 13090.</title>
        <authorList>
            <person name="Ichikawa N."/>
            <person name="Kimura A."/>
            <person name="Kitahashi Y."/>
            <person name="Komaki H."/>
            <person name="Tamura T."/>
        </authorList>
    </citation>
    <scope>NUCLEOTIDE SEQUENCE [LARGE SCALE GENOMIC DNA]</scope>
    <source>
        <strain evidence="3 4">NBRC 13090</strain>
    </source>
</reference>
<dbReference type="Gene3D" id="2.60.120.10">
    <property type="entry name" value="Jelly Rolls"/>
    <property type="match status" value="2"/>
</dbReference>
<proteinExistence type="inferred from homology"/>
<keyword evidence="4" id="KW-1185">Reference proteome</keyword>
<evidence type="ECO:0000313" key="4">
    <source>
        <dbReference type="Proteomes" id="UP000431826"/>
    </source>
</evidence>
<dbReference type="PANTHER" id="PTHR21047:SF2">
    <property type="entry name" value="THYMIDINE DIPHOSPHO-4-KETO-RHAMNOSE 3,5-EPIMERASE"/>
    <property type="match status" value="1"/>
</dbReference>
<dbReference type="GO" id="GO:0019305">
    <property type="term" value="P:dTDP-rhamnose biosynthetic process"/>
    <property type="evidence" value="ECO:0007669"/>
    <property type="project" value="TreeGrafter"/>
</dbReference>
<evidence type="ECO:0008006" key="5">
    <source>
        <dbReference type="Google" id="ProtNLM"/>
    </source>
</evidence>
<dbReference type="GO" id="GO:0005829">
    <property type="term" value="C:cytosol"/>
    <property type="evidence" value="ECO:0007669"/>
    <property type="project" value="TreeGrafter"/>
</dbReference>
<dbReference type="GO" id="GO:0008830">
    <property type="term" value="F:dTDP-4-dehydrorhamnose 3,5-epimerase activity"/>
    <property type="evidence" value="ECO:0007669"/>
    <property type="project" value="InterPro"/>
</dbReference>
<comment type="similarity">
    <text evidence="1">Belongs to the dTDP-4-dehydrorhamnose 3,5-epimerase family.</text>
</comment>
<protein>
    <recommendedName>
        <fullName evidence="5">dTDP-4-dehydrorhamnose 3,5-epimerase</fullName>
    </recommendedName>
</protein>
<gene>
    <name evidence="3" type="ORF">Stube_39790</name>
</gene>
<dbReference type="InterPro" id="IPR011051">
    <property type="entry name" value="RmlC_Cupin_sf"/>
</dbReference>
<dbReference type="PANTHER" id="PTHR21047">
    <property type="entry name" value="DTDP-6-DEOXY-D-GLUCOSE-3,5 EPIMERASE"/>
    <property type="match status" value="1"/>
</dbReference>
<evidence type="ECO:0000256" key="1">
    <source>
        <dbReference type="ARBA" id="ARBA00010154"/>
    </source>
</evidence>
<dbReference type="InterPro" id="IPR000888">
    <property type="entry name" value="RmlC-like"/>
</dbReference>
<accession>A0A640UZ70</accession>
<dbReference type="Proteomes" id="UP000431826">
    <property type="component" value="Unassembled WGS sequence"/>
</dbReference>
<dbReference type="Pfam" id="PF00908">
    <property type="entry name" value="dTDP_sugar_isom"/>
    <property type="match status" value="1"/>
</dbReference>
<dbReference type="AlphaFoldDB" id="A0A640UZ70"/>
<dbReference type="GeneID" id="96285074"/>
<evidence type="ECO:0000256" key="2">
    <source>
        <dbReference type="ARBA" id="ARBA00023235"/>
    </source>
</evidence>
<evidence type="ECO:0000313" key="3">
    <source>
        <dbReference type="EMBL" id="GFE39306.1"/>
    </source>
</evidence>
<dbReference type="GO" id="GO:0000271">
    <property type="term" value="P:polysaccharide biosynthetic process"/>
    <property type="evidence" value="ECO:0007669"/>
    <property type="project" value="TreeGrafter"/>
</dbReference>
<keyword evidence="2" id="KW-0413">Isomerase</keyword>
<dbReference type="OrthoDB" id="3989209at2"/>
<dbReference type="EMBL" id="BLIR01000001">
    <property type="protein sequence ID" value="GFE39306.1"/>
    <property type="molecule type" value="Genomic_DNA"/>
</dbReference>
<name>A0A640UZ70_9ACTN</name>
<sequence length="429" mass="48083">MSESFSIEGLGWRENWRIENGNDSYVVPFPTLRPATLVFHGETEFSYGHYGIHLGQADVLTFMGPSSGTVTGWFIDCREGSPTAGLREKHTWSPTSARALYIPPGVAHSFDGLEFVNTINSYELFLPEPAEWVHGSLDWQPDADIINIPLGIADEGIPLYKPNSHPASELWYDMVAAQQRAMIPKVAYEYPVTRDVKLADGTVRRVELRRPLPKDDRKNWEPLADVFGVGWVRHPVIRSGAESGFSALLDRHPLYFIDHGETGYTHDAYGIHLGQEDRLTFAGPRKQLVTLHLIDTRVDSPTYGADVTYTFCPDPERYLLIPPGVGHAFEHLENVYTINRPRTLLPEDGSEYQPGNDVIDWQVAKRPIPALRPNTVPASREYYEAQVADQKALRALPVTHSTPSVMMIKGKDGKEIRVALRKKVAMTGS</sequence>
<organism evidence="3 4">
    <name type="scientific">Streptomyces tubercidicus</name>
    <dbReference type="NCBI Taxonomy" id="47759"/>
    <lineage>
        <taxon>Bacteria</taxon>
        <taxon>Bacillati</taxon>
        <taxon>Actinomycetota</taxon>
        <taxon>Actinomycetes</taxon>
        <taxon>Kitasatosporales</taxon>
        <taxon>Streptomycetaceae</taxon>
        <taxon>Streptomyces</taxon>
    </lineage>
</organism>
<dbReference type="SUPFAM" id="SSF51182">
    <property type="entry name" value="RmlC-like cupins"/>
    <property type="match status" value="2"/>
</dbReference>
<dbReference type="InterPro" id="IPR014710">
    <property type="entry name" value="RmlC-like_jellyroll"/>
</dbReference>